<evidence type="ECO:0000259" key="10">
    <source>
        <dbReference type="PROSITE" id="PS50011"/>
    </source>
</evidence>
<evidence type="ECO:0000256" key="9">
    <source>
        <dbReference type="SAM" id="Coils"/>
    </source>
</evidence>
<dbReference type="AlphaFoldDB" id="A0A0F6VZR2"/>
<dbReference type="Proteomes" id="UP000034883">
    <property type="component" value="Chromosome"/>
</dbReference>
<dbReference type="GO" id="GO:0005524">
    <property type="term" value="F:ATP binding"/>
    <property type="evidence" value="ECO:0007669"/>
    <property type="project" value="UniProtKB-UniRule"/>
</dbReference>
<name>A0A0F6VZR2_9BACT</name>
<evidence type="ECO:0000256" key="7">
    <source>
        <dbReference type="ARBA" id="ARBA00048679"/>
    </source>
</evidence>
<dbReference type="SUPFAM" id="SSF56112">
    <property type="entry name" value="Protein kinase-like (PK-like)"/>
    <property type="match status" value="1"/>
</dbReference>
<dbReference type="InterPro" id="IPR008271">
    <property type="entry name" value="Ser/Thr_kinase_AS"/>
</dbReference>
<evidence type="ECO:0000256" key="2">
    <source>
        <dbReference type="ARBA" id="ARBA00022679"/>
    </source>
</evidence>
<dbReference type="EMBL" id="CP011125">
    <property type="protein sequence ID" value="AKF03773.1"/>
    <property type="molecule type" value="Genomic_DNA"/>
</dbReference>
<evidence type="ECO:0000256" key="8">
    <source>
        <dbReference type="PROSITE-ProRule" id="PRU10141"/>
    </source>
</evidence>
<dbReference type="PROSITE" id="PS00107">
    <property type="entry name" value="PROTEIN_KINASE_ATP"/>
    <property type="match status" value="1"/>
</dbReference>
<dbReference type="FunFam" id="3.30.200.20:FF:000035">
    <property type="entry name" value="Serine/threonine protein kinase Stk1"/>
    <property type="match status" value="1"/>
</dbReference>
<dbReference type="PROSITE" id="PS00108">
    <property type="entry name" value="PROTEIN_KINASE_ST"/>
    <property type="match status" value="1"/>
</dbReference>
<feature type="coiled-coil region" evidence="9">
    <location>
        <begin position="543"/>
        <end position="570"/>
    </location>
</feature>
<dbReference type="PROSITE" id="PS50011">
    <property type="entry name" value="PROTEIN_KINASE_DOM"/>
    <property type="match status" value="1"/>
</dbReference>
<dbReference type="InterPro" id="IPR011009">
    <property type="entry name" value="Kinase-like_dom_sf"/>
</dbReference>
<dbReference type="GO" id="GO:0004674">
    <property type="term" value="F:protein serine/threonine kinase activity"/>
    <property type="evidence" value="ECO:0007669"/>
    <property type="project" value="UniProtKB-KW"/>
</dbReference>
<dbReference type="PANTHER" id="PTHR43289">
    <property type="entry name" value="MITOGEN-ACTIVATED PROTEIN KINASE KINASE KINASE 20-RELATED"/>
    <property type="match status" value="1"/>
</dbReference>
<dbReference type="SMART" id="SM00220">
    <property type="entry name" value="S_TKc"/>
    <property type="match status" value="1"/>
</dbReference>
<gene>
    <name evidence="11" type="ORF">DB32_000922</name>
</gene>
<dbReference type="Pfam" id="PF00069">
    <property type="entry name" value="Pkinase"/>
    <property type="match status" value="1"/>
</dbReference>
<dbReference type="Gene3D" id="3.30.200.20">
    <property type="entry name" value="Phosphorylase Kinase, domain 1"/>
    <property type="match status" value="1"/>
</dbReference>
<proteinExistence type="predicted"/>
<evidence type="ECO:0000313" key="12">
    <source>
        <dbReference type="Proteomes" id="UP000034883"/>
    </source>
</evidence>
<keyword evidence="3 8" id="KW-0547">Nucleotide-binding</keyword>
<keyword evidence="2" id="KW-0808">Transferase</keyword>
<evidence type="ECO:0000256" key="6">
    <source>
        <dbReference type="ARBA" id="ARBA00047899"/>
    </source>
</evidence>
<dbReference type="InterPro" id="IPR000719">
    <property type="entry name" value="Prot_kinase_dom"/>
</dbReference>
<dbReference type="STRING" id="927083.DB32_000922"/>
<comment type="catalytic activity">
    <reaction evidence="6">
        <text>L-threonyl-[protein] + ATP = O-phospho-L-threonyl-[protein] + ADP + H(+)</text>
        <dbReference type="Rhea" id="RHEA:46608"/>
        <dbReference type="Rhea" id="RHEA-COMP:11060"/>
        <dbReference type="Rhea" id="RHEA-COMP:11605"/>
        <dbReference type="ChEBI" id="CHEBI:15378"/>
        <dbReference type="ChEBI" id="CHEBI:30013"/>
        <dbReference type="ChEBI" id="CHEBI:30616"/>
        <dbReference type="ChEBI" id="CHEBI:61977"/>
        <dbReference type="ChEBI" id="CHEBI:456216"/>
        <dbReference type="EC" id="2.7.11.1"/>
    </reaction>
</comment>
<dbReference type="CDD" id="cd14014">
    <property type="entry name" value="STKc_PknB_like"/>
    <property type="match status" value="1"/>
</dbReference>
<dbReference type="InterPro" id="IPR017441">
    <property type="entry name" value="Protein_kinase_ATP_BS"/>
</dbReference>
<keyword evidence="4 11" id="KW-0418">Kinase</keyword>
<evidence type="ECO:0000256" key="1">
    <source>
        <dbReference type="ARBA" id="ARBA00022527"/>
    </source>
</evidence>
<dbReference type="KEGG" id="samy:DB32_000922"/>
<evidence type="ECO:0000256" key="5">
    <source>
        <dbReference type="ARBA" id="ARBA00022840"/>
    </source>
</evidence>
<evidence type="ECO:0000313" key="11">
    <source>
        <dbReference type="EMBL" id="AKF03773.1"/>
    </source>
</evidence>
<dbReference type="PANTHER" id="PTHR43289:SF34">
    <property type="entry name" value="SERINE_THREONINE-PROTEIN KINASE YBDM-RELATED"/>
    <property type="match status" value="1"/>
</dbReference>
<keyword evidence="12" id="KW-1185">Reference proteome</keyword>
<evidence type="ECO:0000256" key="4">
    <source>
        <dbReference type="ARBA" id="ARBA00022777"/>
    </source>
</evidence>
<dbReference type="Gene3D" id="1.10.510.10">
    <property type="entry name" value="Transferase(Phosphotransferase) domain 1"/>
    <property type="match status" value="1"/>
</dbReference>
<accession>A0A0F6VZR2</accession>
<keyword evidence="5 8" id="KW-0067">ATP-binding</keyword>
<comment type="catalytic activity">
    <reaction evidence="7">
        <text>L-seryl-[protein] + ATP = O-phospho-L-seryl-[protein] + ADP + H(+)</text>
        <dbReference type="Rhea" id="RHEA:17989"/>
        <dbReference type="Rhea" id="RHEA-COMP:9863"/>
        <dbReference type="Rhea" id="RHEA-COMP:11604"/>
        <dbReference type="ChEBI" id="CHEBI:15378"/>
        <dbReference type="ChEBI" id="CHEBI:29999"/>
        <dbReference type="ChEBI" id="CHEBI:30616"/>
        <dbReference type="ChEBI" id="CHEBI:83421"/>
        <dbReference type="ChEBI" id="CHEBI:456216"/>
        <dbReference type="EC" id="2.7.11.1"/>
    </reaction>
</comment>
<organism evidence="11 12">
    <name type="scientific">Sandaracinus amylolyticus</name>
    <dbReference type="NCBI Taxonomy" id="927083"/>
    <lineage>
        <taxon>Bacteria</taxon>
        <taxon>Pseudomonadati</taxon>
        <taxon>Myxococcota</taxon>
        <taxon>Polyangia</taxon>
        <taxon>Polyangiales</taxon>
        <taxon>Sandaracinaceae</taxon>
        <taxon>Sandaracinus</taxon>
    </lineage>
</organism>
<sequence>MACALETLCSGTIAVEGSAMKICPACQLKYTDADSRCLVDNTVLETLADERIGTLLGGRYHIEKALGEGGMAVVYRARNALVDRPVAVKIMNPQLSRDAALKERFRREAKNAAAIAHPNIIEIHDYGETDDGTSYLVMELLDGAPLDRLIANGPMPAPQVCTLGLQIARGLARAHDFGVLHRDLKPENVFVSRGAGGKPVAKILDFGIARSMHDQRLTSAGQIFGTPQYMAPERVTSIDSGPSADLYALGVILFEMLTGRLPFQADDIPAFLILHLQATPPKPSELVPHVPRRLEELILRMLAKRPEDRPVDAHQVEKELAAMAPAEAAELPTEHQSVLPRPAAPTLPPTTLERWAARTALFDQMLERAYPRGDAPPDVRQTLSEIREVIRRMHELRSAGLKEQRKLESMEAMAREGRQRLGHAMNVLGTDLSSAREAARTAHQEVSPYFDAASGAERAYRDAHRKLAASFGLNEASAPSQALVMMHRELADALDRWLLAHGTAQRAREWVESKQREVKDLEFQTEAIRGQLDRLETSFEQDRKSLEQALEHAGREIDALDKRLMALATRFLTPLRARRELGDLMQRLEQEGTPASGLQRPGSIG</sequence>
<feature type="domain" description="Protein kinase" evidence="10">
    <location>
        <begin position="60"/>
        <end position="321"/>
    </location>
</feature>
<keyword evidence="9" id="KW-0175">Coiled coil</keyword>
<feature type="binding site" evidence="8">
    <location>
        <position position="89"/>
    </location>
    <ligand>
        <name>ATP</name>
        <dbReference type="ChEBI" id="CHEBI:30616"/>
    </ligand>
</feature>
<evidence type="ECO:0000256" key="3">
    <source>
        <dbReference type="ARBA" id="ARBA00022741"/>
    </source>
</evidence>
<protein>
    <submittedName>
        <fullName evidence="11">Serine/threonine protein kinase PrkC, regulator of stationary phase</fullName>
    </submittedName>
</protein>
<reference evidence="11 12" key="1">
    <citation type="submission" date="2015-03" db="EMBL/GenBank/DDBJ databases">
        <title>Genome assembly of Sandaracinus amylolyticus DSM 53668.</title>
        <authorList>
            <person name="Sharma G."/>
            <person name="Subramanian S."/>
        </authorList>
    </citation>
    <scope>NUCLEOTIDE SEQUENCE [LARGE SCALE GENOMIC DNA]</scope>
    <source>
        <strain evidence="11 12">DSM 53668</strain>
    </source>
</reference>
<keyword evidence="1 11" id="KW-0723">Serine/threonine-protein kinase</keyword>